<dbReference type="AlphaFoldDB" id="A0A1A8WKH7"/>
<dbReference type="InterPro" id="IPR008780">
    <property type="entry name" value="Plasmodium_Vir"/>
</dbReference>
<dbReference type="Proteomes" id="UP000078560">
    <property type="component" value="Unassembled WGS sequence"/>
</dbReference>
<evidence type="ECO:0000313" key="1">
    <source>
        <dbReference type="EMBL" id="SBS93463.1"/>
    </source>
</evidence>
<dbReference type="Pfam" id="PF05795">
    <property type="entry name" value="Plasmodium_Vir"/>
    <property type="match status" value="1"/>
</dbReference>
<dbReference type="Proteomes" id="UP000078546">
    <property type="component" value="Unassembled WGS sequence"/>
</dbReference>
<dbReference type="EMBL" id="FLQU01001540">
    <property type="protein sequence ID" value="SBS93463.1"/>
    <property type="molecule type" value="Genomic_DNA"/>
</dbReference>
<evidence type="ECO:0000313" key="4">
    <source>
        <dbReference type="Proteomes" id="UP000078560"/>
    </source>
</evidence>
<sequence length="342" mass="40220">MENVYLRTNRMSQSTMDQLVDKYPFLVHLPLYHFYADFDGIVDPEDTDNCCNNIARNERRSEDVVNVCKKLKRNIKRLFVESNEKITPDNSRRCEYLKYWFNDKIMKHGFPHDSIVTLHNKWDAYAKDLLESGNKCEHDPYYDDCGDVQLIELLTDIHNNYDNEDYNILSELSRYPDPTVFCNFVRECVEIYKKWKIGCLKNSSSHFCTMLDKYKKINIEEIFQSLTCEEKLSLEVSLPIFVSAGYIYQRPSPTLPENGYPSMSNNTNTSLNGTLTFLKSYSIGISFLLFFRFSSRSQMLSEQTDMPEGLNASGLRDFFTNIYHNENEHLTRDLYNIGYYHI</sequence>
<proteinExistence type="predicted"/>
<dbReference type="EMBL" id="FLQV01002801">
    <property type="protein sequence ID" value="SBT01851.1"/>
    <property type="molecule type" value="Genomic_DNA"/>
</dbReference>
<protein>
    <submittedName>
        <fullName evidence="1">PIR Superfamily Protein</fullName>
    </submittedName>
</protein>
<organism evidence="1 4">
    <name type="scientific">Plasmodium ovale curtisi</name>
    <dbReference type="NCBI Taxonomy" id="864141"/>
    <lineage>
        <taxon>Eukaryota</taxon>
        <taxon>Sar</taxon>
        <taxon>Alveolata</taxon>
        <taxon>Apicomplexa</taxon>
        <taxon>Aconoidasida</taxon>
        <taxon>Haemosporida</taxon>
        <taxon>Plasmodiidae</taxon>
        <taxon>Plasmodium</taxon>
        <taxon>Plasmodium (Plasmodium)</taxon>
    </lineage>
</organism>
<name>A0A1A8WKH7_PLAOA</name>
<reference evidence="3 4" key="1">
    <citation type="submission" date="2016-05" db="EMBL/GenBank/DDBJ databases">
        <authorList>
            <person name="Naeem Raeece"/>
        </authorList>
    </citation>
    <scope>NUCLEOTIDE SEQUENCE [LARGE SCALE GENOMIC DNA]</scope>
</reference>
<evidence type="ECO:0000313" key="2">
    <source>
        <dbReference type="EMBL" id="SBT01851.1"/>
    </source>
</evidence>
<gene>
    <name evidence="2" type="ORF">POVCU1_070140</name>
    <name evidence="1" type="ORF">POVCU2_0081310</name>
</gene>
<accession>A0A1A8WKH7</accession>
<evidence type="ECO:0000313" key="3">
    <source>
        <dbReference type="Proteomes" id="UP000078546"/>
    </source>
</evidence>
<reference evidence="1" key="2">
    <citation type="submission" date="2016-05" db="EMBL/GenBank/DDBJ databases">
        <authorList>
            <person name="Lavstsen T."/>
            <person name="Jespersen J.S."/>
        </authorList>
    </citation>
    <scope>NUCLEOTIDE SEQUENCE [LARGE SCALE GENOMIC DNA]</scope>
</reference>